<evidence type="ECO:0000256" key="14">
    <source>
        <dbReference type="SAM" id="Phobius"/>
    </source>
</evidence>
<dbReference type="InterPro" id="IPR050790">
    <property type="entry name" value="ExbB/TolQ_transport"/>
</dbReference>
<proteinExistence type="inferred from homology"/>
<evidence type="ECO:0000256" key="2">
    <source>
        <dbReference type="ARBA" id="ARBA00011471"/>
    </source>
</evidence>
<dbReference type="GO" id="GO:0005886">
    <property type="term" value="C:plasma membrane"/>
    <property type="evidence" value="ECO:0007669"/>
    <property type="project" value="UniProtKB-SubCell"/>
</dbReference>
<reference evidence="16" key="1">
    <citation type="journal article" date="2021" name="Arch. Microbiol.">
        <title>Methyloradius palustris gen. nov., sp. nov., a methanol-oxidizing bacterium isolated from snow.</title>
        <authorList>
            <person name="Miyadera T."/>
            <person name="Kojima H."/>
            <person name="Fukui M."/>
        </authorList>
    </citation>
    <scope>NUCLEOTIDE SEQUENCE</scope>
    <source>
        <strain evidence="16">Zm11</strain>
    </source>
</reference>
<feature type="transmembrane region" description="Helical" evidence="14">
    <location>
        <begin position="131"/>
        <end position="156"/>
    </location>
</feature>
<evidence type="ECO:0000256" key="4">
    <source>
        <dbReference type="ARBA" id="ARBA00022448"/>
    </source>
</evidence>
<sequence length="250" mass="26387">MESGYQFNSLTFITDGGPVSMMVALLLVTMSVASWYLIIVKSYQAVTLRNNSNAFTKRFWDAPTLASALNQTAGTTPVSRLATQSIEAAEHHQKHAAKRLADACNQDEFVARAMRRNIADESAALESGLTVLASVGSVSPFIGLFGTVWGIYHALASISLSGQATLDKVAGPVGEALIMTAMGLAVAIPAVLAYNALVRSNRVLLGQLESFAHDLHTLLIMGTALTVAPNTSSGNQASKQSAAHLKEVNA</sequence>
<dbReference type="RefSeq" id="WP_221763647.1">
    <property type="nucleotide sequence ID" value="NZ_AP024110.1"/>
</dbReference>
<accession>A0A8D5JWY0</accession>
<evidence type="ECO:0000256" key="1">
    <source>
        <dbReference type="ARBA" id="ARBA00004429"/>
    </source>
</evidence>
<dbReference type="InterPro" id="IPR002898">
    <property type="entry name" value="MotA_ExbB_proton_chnl"/>
</dbReference>
<keyword evidence="5" id="KW-1003">Cell membrane</keyword>
<dbReference type="PANTHER" id="PTHR30625:SF14">
    <property type="entry name" value="BIOPOLYMER TRANSPORT PROTEIN EXBB"/>
    <property type="match status" value="1"/>
</dbReference>
<feature type="region of interest" description="Disordered" evidence="13">
    <location>
        <begin position="231"/>
        <end position="250"/>
    </location>
</feature>
<keyword evidence="4 12" id="KW-0813">Transport</keyword>
<feature type="compositionally biased region" description="Polar residues" evidence="13">
    <location>
        <begin position="231"/>
        <end position="241"/>
    </location>
</feature>
<dbReference type="KEGG" id="mpau:ZMTM_18330"/>
<name>A0A8D5JWY0_9PROT</name>
<keyword evidence="10 14" id="KW-0472">Membrane</keyword>
<protein>
    <recommendedName>
        <fullName evidence="3">Biopolymer transport protein ExbB</fullName>
    </recommendedName>
</protein>
<dbReference type="Proteomes" id="UP000826722">
    <property type="component" value="Chromosome"/>
</dbReference>
<evidence type="ECO:0000313" key="17">
    <source>
        <dbReference type="Proteomes" id="UP000826722"/>
    </source>
</evidence>
<gene>
    <name evidence="16" type="primary">exbB</name>
    <name evidence="16" type="ORF">ZMTM_18330</name>
</gene>
<evidence type="ECO:0000256" key="13">
    <source>
        <dbReference type="SAM" id="MobiDB-lite"/>
    </source>
</evidence>
<keyword evidence="9 14" id="KW-1133">Transmembrane helix</keyword>
<evidence type="ECO:0000256" key="9">
    <source>
        <dbReference type="ARBA" id="ARBA00022989"/>
    </source>
</evidence>
<evidence type="ECO:0000256" key="5">
    <source>
        <dbReference type="ARBA" id="ARBA00022475"/>
    </source>
</evidence>
<evidence type="ECO:0000313" key="16">
    <source>
        <dbReference type="EMBL" id="BCM25574.1"/>
    </source>
</evidence>
<evidence type="ECO:0000256" key="11">
    <source>
        <dbReference type="ARBA" id="ARBA00024816"/>
    </source>
</evidence>
<evidence type="ECO:0000256" key="12">
    <source>
        <dbReference type="RuleBase" id="RU004057"/>
    </source>
</evidence>
<comment type="similarity">
    <text evidence="12">Belongs to the exbB/tolQ family.</text>
</comment>
<evidence type="ECO:0000256" key="6">
    <source>
        <dbReference type="ARBA" id="ARBA00022519"/>
    </source>
</evidence>
<comment type="subunit">
    <text evidence="2">The accessory proteins ExbB and ExbD seem to form a complex with TonB.</text>
</comment>
<dbReference type="AlphaFoldDB" id="A0A8D5JWY0"/>
<dbReference type="PANTHER" id="PTHR30625">
    <property type="entry name" value="PROTEIN TOLQ"/>
    <property type="match status" value="1"/>
</dbReference>
<keyword evidence="17" id="KW-1185">Reference proteome</keyword>
<keyword evidence="6" id="KW-0997">Cell inner membrane</keyword>
<comment type="subcellular location">
    <subcellularLocation>
        <location evidence="1">Cell inner membrane</location>
        <topology evidence="1">Multi-pass membrane protein</topology>
    </subcellularLocation>
    <subcellularLocation>
        <location evidence="12">Membrane</location>
        <topology evidence="12">Multi-pass membrane protein</topology>
    </subcellularLocation>
</comment>
<dbReference type="GO" id="GO:0017038">
    <property type="term" value="P:protein import"/>
    <property type="evidence" value="ECO:0007669"/>
    <property type="project" value="TreeGrafter"/>
</dbReference>
<keyword evidence="7 14" id="KW-0812">Transmembrane</keyword>
<feature type="transmembrane region" description="Helical" evidence="14">
    <location>
        <begin position="20"/>
        <end position="39"/>
    </location>
</feature>
<evidence type="ECO:0000259" key="15">
    <source>
        <dbReference type="Pfam" id="PF01618"/>
    </source>
</evidence>
<evidence type="ECO:0000256" key="7">
    <source>
        <dbReference type="ARBA" id="ARBA00022692"/>
    </source>
</evidence>
<organism evidence="16 17">
    <name type="scientific">Methyloradius palustris</name>
    <dbReference type="NCBI Taxonomy" id="2778876"/>
    <lineage>
        <taxon>Bacteria</taxon>
        <taxon>Pseudomonadati</taxon>
        <taxon>Pseudomonadota</taxon>
        <taxon>Betaproteobacteria</taxon>
        <taxon>Nitrosomonadales</taxon>
        <taxon>Methylophilaceae</taxon>
        <taxon>Methyloradius</taxon>
    </lineage>
</organism>
<feature type="domain" description="MotA/TolQ/ExbB proton channel" evidence="15">
    <location>
        <begin position="100"/>
        <end position="209"/>
    </location>
</feature>
<dbReference type="EMBL" id="AP024110">
    <property type="protein sequence ID" value="BCM25574.1"/>
    <property type="molecule type" value="Genomic_DNA"/>
</dbReference>
<feature type="transmembrane region" description="Helical" evidence="14">
    <location>
        <begin position="176"/>
        <end position="197"/>
    </location>
</feature>
<keyword evidence="8 12" id="KW-0653">Protein transport</keyword>
<evidence type="ECO:0000256" key="10">
    <source>
        <dbReference type="ARBA" id="ARBA00023136"/>
    </source>
</evidence>
<evidence type="ECO:0000256" key="3">
    <source>
        <dbReference type="ARBA" id="ARBA00022093"/>
    </source>
</evidence>
<comment type="function">
    <text evidence="11">Involved in the TonB-dependent energy-dependent transport of various receptor-bound substrates. Protects ExbD from proteolytic degradation and functionally stabilizes TonB.</text>
</comment>
<evidence type="ECO:0000256" key="8">
    <source>
        <dbReference type="ARBA" id="ARBA00022927"/>
    </source>
</evidence>
<dbReference type="Pfam" id="PF01618">
    <property type="entry name" value="MotA_ExbB"/>
    <property type="match status" value="1"/>
</dbReference>